<sequence>MTIKALLFDKDGTLFQFKATWEAWAHAVLLRLTNGDHSRAAEVGRDIGFDMETQTFARDSVVIAGTPAEIVSALQKHFDLSAGALETILNDEAETAPQVEAVALVPLLENLRARGLALGVATNDAERPARQHLEGAGVSDLFDFISGYDSGNGVKPDAAPCLAFARQVDIEAGQVAMVGDSLHDLKAGRAAGMQTIGVLTGLATQGELSSFADVVLDDIGQIPDWLDQQA</sequence>
<dbReference type="SFLD" id="SFLDS00003">
    <property type="entry name" value="Haloacid_Dehalogenase"/>
    <property type="match status" value="1"/>
</dbReference>
<dbReference type="InterPro" id="IPR036412">
    <property type="entry name" value="HAD-like_sf"/>
</dbReference>
<comment type="pathway">
    <text evidence="2">Organic acid metabolism; glycolate biosynthesis; glycolate from 2-phosphoglycolate: step 1/1.</text>
</comment>
<dbReference type="Pfam" id="PF13419">
    <property type="entry name" value="HAD_2"/>
    <property type="match status" value="1"/>
</dbReference>
<dbReference type="SUPFAM" id="SSF56784">
    <property type="entry name" value="HAD-like"/>
    <property type="match status" value="1"/>
</dbReference>
<protein>
    <recommendedName>
        <fullName evidence="4">phosphoglycolate phosphatase</fullName>
        <ecNumber evidence="4">3.1.3.18</ecNumber>
    </recommendedName>
</protein>
<dbReference type="PANTHER" id="PTHR43434">
    <property type="entry name" value="PHOSPHOGLYCOLATE PHOSPHATASE"/>
    <property type="match status" value="1"/>
</dbReference>
<name>A0A2R8AIY7_9RHOB</name>
<proteinExistence type="inferred from homology"/>
<evidence type="ECO:0000313" key="5">
    <source>
        <dbReference type="EMBL" id="SPF75980.1"/>
    </source>
</evidence>
<dbReference type="PRINTS" id="PR00413">
    <property type="entry name" value="HADHALOGNASE"/>
</dbReference>
<dbReference type="Gene3D" id="1.10.150.240">
    <property type="entry name" value="Putative phosphatase, domain 2"/>
    <property type="match status" value="1"/>
</dbReference>
<dbReference type="InterPro" id="IPR050155">
    <property type="entry name" value="HAD-like_hydrolase_sf"/>
</dbReference>
<dbReference type="GO" id="GO:0008967">
    <property type="term" value="F:phosphoglycolate phosphatase activity"/>
    <property type="evidence" value="ECO:0007669"/>
    <property type="project" value="UniProtKB-EC"/>
</dbReference>
<keyword evidence="5" id="KW-0378">Hydrolase</keyword>
<dbReference type="NCBIfam" id="TIGR01549">
    <property type="entry name" value="HAD-SF-IA-v1"/>
    <property type="match status" value="1"/>
</dbReference>
<dbReference type="EMBL" id="OMOI01000001">
    <property type="protein sequence ID" value="SPF75980.1"/>
    <property type="molecule type" value="Genomic_DNA"/>
</dbReference>
<evidence type="ECO:0000256" key="1">
    <source>
        <dbReference type="ARBA" id="ARBA00000830"/>
    </source>
</evidence>
<gene>
    <name evidence="5" type="primary">ppaX_1</name>
    <name evidence="5" type="ORF">ALP8811_00975</name>
</gene>
<organism evidence="5 6">
    <name type="scientific">Aliiroseovarius pelagivivens</name>
    <dbReference type="NCBI Taxonomy" id="1639690"/>
    <lineage>
        <taxon>Bacteria</taxon>
        <taxon>Pseudomonadati</taxon>
        <taxon>Pseudomonadota</taxon>
        <taxon>Alphaproteobacteria</taxon>
        <taxon>Rhodobacterales</taxon>
        <taxon>Paracoccaceae</taxon>
        <taxon>Aliiroseovarius</taxon>
    </lineage>
</organism>
<dbReference type="GO" id="GO:0006281">
    <property type="term" value="P:DNA repair"/>
    <property type="evidence" value="ECO:0007669"/>
    <property type="project" value="TreeGrafter"/>
</dbReference>
<evidence type="ECO:0000256" key="4">
    <source>
        <dbReference type="ARBA" id="ARBA00013078"/>
    </source>
</evidence>
<evidence type="ECO:0000256" key="2">
    <source>
        <dbReference type="ARBA" id="ARBA00004818"/>
    </source>
</evidence>
<dbReference type="OrthoDB" id="9797743at2"/>
<dbReference type="InterPro" id="IPR006439">
    <property type="entry name" value="HAD-SF_hydro_IA"/>
</dbReference>
<comment type="similarity">
    <text evidence="3">Belongs to the HAD-like hydrolase superfamily. CbbY/CbbZ/Gph/YieH family.</text>
</comment>
<keyword evidence="6" id="KW-1185">Reference proteome</keyword>
<dbReference type="InterPro" id="IPR023214">
    <property type="entry name" value="HAD_sf"/>
</dbReference>
<evidence type="ECO:0000256" key="3">
    <source>
        <dbReference type="ARBA" id="ARBA00006171"/>
    </source>
</evidence>
<dbReference type="Proteomes" id="UP000244911">
    <property type="component" value="Unassembled WGS sequence"/>
</dbReference>
<reference evidence="5 6" key="1">
    <citation type="submission" date="2018-03" db="EMBL/GenBank/DDBJ databases">
        <authorList>
            <person name="Keele B.F."/>
        </authorList>
    </citation>
    <scope>NUCLEOTIDE SEQUENCE [LARGE SCALE GENOMIC DNA]</scope>
    <source>
        <strain evidence="5 6">CECT 8811</strain>
    </source>
</reference>
<dbReference type="RefSeq" id="WP_108856030.1">
    <property type="nucleotide sequence ID" value="NZ_OMOI01000001.1"/>
</dbReference>
<evidence type="ECO:0000313" key="6">
    <source>
        <dbReference type="Proteomes" id="UP000244911"/>
    </source>
</evidence>
<dbReference type="SFLD" id="SFLDG01129">
    <property type="entry name" value="C1.5:_HAD__Beta-PGM__Phosphata"/>
    <property type="match status" value="1"/>
</dbReference>
<dbReference type="Gene3D" id="3.40.50.1000">
    <property type="entry name" value="HAD superfamily/HAD-like"/>
    <property type="match status" value="1"/>
</dbReference>
<accession>A0A2R8AIY7</accession>
<dbReference type="EC" id="3.1.3.18" evidence="4"/>
<comment type="catalytic activity">
    <reaction evidence="1">
        <text>2-phosphoglycolate + H2O = glycolate + phosphate</text>
        <dbReference type="Rhea" id="RHEA:14369"/>
        <dbReference type="ChEBI" id="CHEBI:15377"/>
        <dbReference type="ChEBI" id="CHEBI:29805"/>
        <dbReference type="ChEBI" id="CHEBI:43474"/>
        <dbReference type="ChEBI" id="CHEBI:58033"/>
        <dbReference type="EC" id="3.1.3.18"/>
    </reaction>
</comment>
<dbReference type="AlphaFoldDB" id="A0A2R8AIY7"/>
<dbReference type="InterPro" id="IPR023198">
    <property type="entry name" value="PGP-like_dom2"/>
</dbReference>
<dbReference type="InterPro" id="IPR041492">
    <property type="entry name" value="HAD_2"/>
</dbReference>
<dbReference type="PANTHER" id="PTHR43434:SF1">
    <property type="entry name" value="PHOSPHOGLYCOLATE PHOSPHATASE"/>
    <property type="match status" value="1"/>
</dbReference>